<evidence type="ECO:0000256" key="4">
    <source>
        <dbReference type="ARBA" id="ARBA00011901"/>
    </source>
</evidence>
<keyword evidence="5" id="KW-0732">Signal</keyword>
<dbReference type="CDD" id="cd00118">
    <property type="entry name" value="LysM"/>
    <property type="match status" value="1"/>
</dbReference>
<dbReference type="EMBL" id="JPGN01000010">
    <property type="protein sequence ID" value="KFI20705.1"/>
    <property type="molecule type" value="Genomic_DNA"/>
</dbReference>
<evidence type="ECO:0000256" key="7">
    <source>
        <dbReference type="ARBA" id="ARBA00022801"/>
    </source>
</evidence>
<gene>
    <name evidence="12" type="ORF">IB75_01720</name>
</gene>
<name>A0A0E2ZAF4_9GAMM</name>
<evidence type="ECO:0000256" key="6">
    <source>
        <dbReference type="ARBA" id="ARBA00022764"/>
    </source>
</evidence>
<evidence type="ECO:0000256" key="9">
    <source>
        <dbReference type="ARBA" id="ARBA00074581"/>
    </source>
</evidence>
<dbReference type="Pfam" id="PF11741">
    <property type="entry name" value="AMIN"/>
    <property type="match status" value="1"/>
</dbReference>
<dbReference type="InterPro" id="IPR036779">
    <property type="entry name" value="LysM_dom_sf"/>
</dbReference>
<evidence type="ECO:0000256" key="3">
    <source>
        <dbReference type="ARBA" id="ARBA00010860"/>
    </source>
</evidence>
<dbReference type="InterPro" id="IPR002508">
    <property type="entry name" value="MurNAc-LAA_cat"/>
</dbReference>
<keyword evidence="8" id="KW-0961">Cell wall biogenesis/degradation</keyword>
<dbReference type="SUPFAM" id="SSF53187">
    <property type="entry name" value="Zn-dependent exopeptidases"/>
    <property type="match status" value="1"/>
</dbReference>
<evidence type="ECO:0000256" key="8">
    <source>
        <dbReference type="ARBA" id="ARBA00023316"/>
    </source>
</evidence>
<keyword evidence="7" id="KW-0378">Hydrolase</keyword>
<organism evidence="12 13">
    <name type="scientific">Nitrosococcus oceani C-27</name>
    <dbReference type="NCBI Taxonomy" id="314279"/>
    <lineage>
        <taxon>Bacteria</taxon>
        <taxon>Pseudomonadati</taxon>
        <taxon>Pseudomonadota</taxon>
        <taxon>Gammaproteobacteria</taxon>
        <taxon>Chromatiales</taxon>
        <taxon>Chromatiaceae</taxon>
        <taxon>Nitrosococcus</taxon>
    </lineage>
</organism>
<evidence type="ECO:0000313" key="13">
    <source>
        <dbReference type="Proteomes" id="UP000028839"/>
    </source>
</evidence>
<comment type="subcellular location">
    <subcellularLocation>
        <location evidence="2">Periplasm</location>
    </subcellularLocation>
</comment>
<reference evidence="12 13" key="1">
    <citation type="submission" date="2014-07" db="EMBL/GenBank/DDBJ databases">
        <title>Comparative analysis of Nitrosococcus oceani genome inventories of strains from Pacific and Atlantic gyres.</title>
        <authorList>
            <person name="Lim C.K."/>
            <person name="Wang L."/>
            <person name="Sayavedra-Soto L.A."/>
            <person name="Klotz M.G."/>
        </authorList>
    </citation>
    <scope>NUCLEOTIDE SEQUENCE [LARGE SCALE GENOMIC DNA]</scope>
    <source>
        <strain evidence="12 13">C-27</strain>
    </source>
</reference>
<evidence type="ECO:0000313" key="12">
    <source>
        <dbReference type="EMBL" id="KFI20705.1"/>
    </source>
</evidence>
<dbReference type="Pfam" id="PF01520">
    <property type="entry name" value="Amidase_3"/>
    <property type="match status" value="1"/>
</dbReference>
<dbReference type="InterPro" id="IPR018392">
    <property type="entry name" value="LysM"/>
</dbReference>
<evidence type="ECO:0000256" key="10">
    <source>
        <dbReference type="SAM" id="MobiDB-lite"/>
    </source>
</evidence>
<dbReference type="EC" id="3.5.1.28" evidence="4"/>
<dbReference type="PROSITE" id="PS51782">
    <property type="entry name" value="LYSM"/>
    <property type="match status" value="1"/>
</dbReference>
<comment type="catalytic activity">
    <reaction evidence="1">
        <text>Hydrolyzes the link between N-acetylmuramoyl residues and L-amino acid residues in certain cell-wall glycopeptides.</text>
        <dbReference type="EC" id="3.5.1.28"/>
    </reaction>
</comment>
<comment type="similarity">
    <text evidence="3">Belongs to the N-acetylmuramoyl-L-alanine amidase 3 family.</text>
</comment>
<proteinExistence type="inferred from homology"/>
<comment type="caution">
    <text evidence="12">The sequence shown here is derived from an EMBL/GenBank/DDBJ whole genome shotgun (WGS) entry which is preliminary data.</text>
</comment>
<dbReference type="SMART" id="SM00646">
    <property type="entry name" value="Ami_3"/>
    <property type="match status" value="1"/>
</dbReference>
<dbReference type="FunFam" id="3.40.630.40:FF:000001">
    <property type="entry name" value="N-acetylmuramoyl-L-alanine amidase"/>
    <property type="match status" value="1"/>
</dbReference>
<dbReference type="HOGENOM" id="CLU_014322_2_3_6"/>
<dbReference type="SMART" id="SM00257">
    <property type="entry name" value="LysM"/>
    <property type="match status" value="1"/>
</dbReference>
<dbReference type="InterPro" id="IPR021731">
    <property type="entry name" value="AMIN_dom"/>
</dbReference>
<dbReference type="Gene3D" id="2.60.40.3500">
    <property type="match status" value="1"/>
</dbReference>
<evidence type="ECO:0000256" key="2">
    <source>
        <dbReference type="ARBA" id="ARBA00004418"/>
    </source>
</evidence>
<dbReference type="GO" id="GO:0030288">
    <property type="term" value="C:outer membrane-bounded periplasmic space"/>
    <property type="evidence" value="ECO:0007669"/>
    <property type="project" value="TreeGrafter"/>
</dbReference>
<dbReference type="PANTHER" id="PTHR30404">
    <property type="entry name" value="N-ACETYLMURAMOYL-L-ALANINE AMIDASE"/>
    <property type="match status" value="1"/>
</dbReference>
<dbReference type="Gene3D" id="3.10.350.10">
    <property type="entry name" value="LysM domain"/>
    <property type="match status" value="1"/>
</dbReference>
<dbReference type="CDD" id="cd02696">
    <property type="entry name" value="MurNAc-LAA"/>
    <property type="match status" value="1"/>
</dbReference>
<dbReference type="Proteomes" id="UP000028839">
    <property type="component" value="Unassembled WGS sequence"/>
</dbReference>
<feature type="domain" description="LysM" evidence="11">
    <location>
        <begin position="428"/>
        <end position="471"/>
    </location>
</feature>
<dbReference type="InterPro" id="IPR050695">
    <property type="entry name" value="N-acetylmuramoyl_amidase_3"/>
</dbReference>
<evidence type="ECO:0000259" key="11">
    <source>
        <dbReference type="PROSITE" id="PS51782"/>
    </source>
</evidence>
<evidence type="ECO:0000256" key="1">
    <source>
        <dbReference type="ARBA" id="ARBA00001561"/>
    </source>
</evidence>
<dbReference type="GO" id="GO:0009253">
    <property type="term" value="P:peptidoglycan catabolic process"/>
    <property type="evidence" value="ECO:0007669"/>
    <property type="project" value="InterPro"/>
</dbReference>
<protein>
    <recommendedName>
        <fullName evidence="9">N-acetylmuramoyl-L-alanine amidase AmiC</fullName>
        <ecNumber evidence="4">3.5.1.28</ecNumber>
    </recommendedName>
</protein>
<dbReference type="PANTHER" id="PTHR30404:SF0">
    <property type="entry name" value="N-ACETYLMURAMOYL-L-ALANINE AMIDASE AMIC"/>
    <property type="match status" value="1"/>
</dbReference>
<dbReference type="GO" id="GO:0071555">
    <property type="term" value="P:cell wall organization"/>
    <property type="evidence" value="ECO:0007669"/>
    <property type="project" value="UniProtKB-KW"/>
</dbReference>
<dbReference type="Gene3D" id="3.40.630.40">
    <property type="entry name" value="Zn-dependent exopeptidases"/>
    <property type="match status" value="1"/>
</dbReference>
<dbReference type="Pfam" id="PF01476">
    <property type="entry name" value="LysM"/>
    <property type="match status" value="1"/>
</dbReference>
<accession>A0A0E2ZAF4</accession>
<dbReference type="GO" id="GO:0008745">
    <property type="term" value="F:N-acetylmuramoyl-L-alanine amidase activity"/>
    <property type="evidence" value="ECO:0007669"/>
    <property type="project" value="UniProtKB-EC"/>
</dbReference>
<dbReference type="AlphaFoldDB" id="A0A0E2ZAF4"/>
<dbReference type="OrthoDB" id="9806267at2"/>
<evidence type="ECO:0000256" key="5">
    <source>
        <dbReference type="ARBA" id="ARBA00022729"/>
    </source>
</evidence>
<feature type="region of interest" description="Disordered" evidence="10">
    <location>
        <begin position="143"/>
        <end position="180"/>
    </location>
</feature>
<dbReference type="SUPFAM" id="SSF54106">
    <property type="entry name" value="LysM domain"/>
    <property type="match status" value="1"/>
</dbReference>
<keyword evidence="6" id="KW-0574">Periplasm</keyword>
<sequence>MKRIAYFLICLVPVLAFAGVQVQGVRVWSAEEKTRLVFDLSAPVQHRVFTLASPHRIVIDLANTRLAQPLPPNSLNGKLLRGLRSANKSTGILRVVLELSHAAHAKSFSLKPYKNHSHRLVIDLTRTDIGESQQKLVKTVAAITDNKPQQTTHKIRIAPENNPPRGNPPQGGKSEKTQPNSTTIIAAARDKPRDIVIAIDAGHGGEDPGAIGPQGTQEKQVVLAIARKLARLLDREPGMRPVMIRKGDYYVGLRERIKEARQHKADLFISIHADAFTHPKARGSSVYILSEKGASSEAARYLAKRENESEFIGGVNLNEKDDLLARVLLDLSQTSTHEASLKIADTLLAGLKNVGQVHSQHVQHAGFAVLKSPDIPSVLIETAFISNPHEERQLRSQTHQQQLANAMMNGIRYYFYSNPLPDTLLAQRRHIINRGDTLSGVAQHYDVSLNQLRLANDLKGDRIHVGDILLIP</sequence>